<dbReference type="InterPro" id="IPR001128">
    <property type="entry name" value="Cyt_P450"/>
</dbReference>
<evidence type="ECO:0000313" key="15">
    <source>
        <dbReference type="EMBL" id="KAK4750877.1"/>
    </source>
</evidence>
<evidence type="ECO:0000256" key="10">
    <source>
        <dbReference type="ARBA" id="ARBA00023033"/>
    </source>
</evidence>
<feature type="binding site" description="axial binding residue" evidence="12">
    <location>
        <position position="464"/>
    </location>
    <ligand>
        <name>heme</name>
        <dbReference type="ChEBI" id="CHEBI:30413"/>
    </ligand>
    <ligandPart>
        <name>Fe</name>
        <dbReference type="ChEBI" id="CHEBI:18248"/>
    </ligandPart>
</feature>
<comment type="caution">
    <text evidence="15">The sequence shown here is derived from an EMBL/GenBank/DDBJ whole genome shotgun (WGS) entry which is preliminary data.</text>
</comment>
<evidence type="ECO:0000256" key="4">
    <source>
        <dbReference type="ARBA" id="ARBA00022617"/>
    </source>
</evidence>
<keyword evidence="9 12" id="KW-0408">Iron</keyword>
<evidence type="ECO:0000256" key="3">
    <source>
        <dbReference type="ARBA" id="ARBA00010617"/>
    </source>
</evidence>
<dbReference type="GO" id="GO:0005506">
    <property type="term" value="F:iron ion binding"/>
    <property type="evidence" value="ECO:0007669"/>
    <property type="project" value="InterPro"/>
</dbReference>
<comment type="cofactor">
    <cofactor evidence="1 12">
        <name>heme</name>
        <dbReference type="ChEBI" id="CHEBI:30413"/>
    </cofactor>
</comment>
<evidence type="ECO:0000256" key="8">
    <source>
        <dbReference type="ARBA" id="ARBA00023002"/>
    </source>
</evidence>
<dbReference type="Proteomes" id="UP001345219">
    <property type="component" value="Chromosome 4"/>
</dbReference>
<evidence type="ECO:0000256" key="1">
    <source>
        <dbReference type="ARBA" id="ARBA00001971"/>
    </source>
</evidence>
<dbReference type="Gene3D" id="1.10.630.10">
    <property type="entry name" value="Cytochrome P450"/>
    <property type="match status" value="2"/>
</dbReference>
<feature type="chain" id="PRO_5043047086" description="Cytochrome P450" evidence="14">
    <location>
        <begin position="29"/>
        <end position="1057"/>
    </location>
</feature>
<keyword evidence="4 12" id="KW-0349">Heme</keyword>
<keyword evidence="8" id="KW-0560">Oxidoreductase</keyword>
<evidence type="ECO:0000256" key="9">
    <source>
        <dbReference type="ARBA" id="ARBA00023004"/>
    </source>
</evidence>
<accession>A0AAN7JPL6</accession>
<keyword evidence="11 13" id="KW-0472">Membrane</keyword>
<dbReference type="EMBL" id="JAXIOK010000017">
    <property type="protein sequence ID" value="KAK4750877.1"/>
    <property type="molecule type" value="Genomic_DNA"/>
</dbReference>
<evidence type="ECO:0000256" key="13">
    <source>
        <dbReference type="SAM" id="Phobius"/>
    </source>
</evidence>
<dbReference type="GO" id="GO:0016020">
    <property type="term" value="C:membrane"/>
    <property type="evidence" value="ECO:0007669"/>
    <property type="project" value="UniProtKB-SubCell"/>
</dbReference>
<evidence type="ECO:0000256" key="2">
    <source>
        <dbReference type="ARBA" id="ARBA00004370"/>
    </source>
</evidence>
<keyword evidence="7 13" id="KW-1133">Transmembrane helix</keyword>
<keyword evidence="10" id="KW-0503">Monooxygenase</keyword>
<evidence type="ECO:0000256" key="6">
    <source>
        <dbReference type="ARBA" id="ARBA00022723"/>
    </source>
</evidence>
<sequence length="1057" mass="118294">MEDPLLSHLLALACLLALLLVVCRLGGARPSRSRGDGQLDLPPQVPGSWPVIGHLHLLRDPIPMHRILASMADRNGPVFMFRLGVHPVVVISEHEAMHECFTTNDRVLASRPRSKAGIHLGYNNAAFGFASYGPFSRKMKKLALHELLSPHRLEAMQHVWVSEIDTLIRVIYRNSSVSNDKPLTIGLWLEYLALNVITRMIAGKRYFGLSSSEAEAARIRRVIKEFMEASGFPAISDLVPYTGWTDFGGTVRSMKRIGRELDAILGSWVEEHEKGRGMQAERSKKDMDFIDVLLSVIEDDSVLGYRRETIIKATILTIMVAGSDTSSLSLAWVLSLLLNHKHSMQKAQEELDLQIGRERWVRGSDIDSLPYLQAIVKESLRLYPPGPLSFAHLADGDCTVNGYLIPKGTRIFFNLWKLHRDPRIWPDPDKFLPERFLTGGHAAGVDASGRYFEYIPFGSGRRACPGSALALQTIHLALARLLQAFDMSTPENTPVDMTEGLAINLAKKNPLEVLIKHRLPAQLFEVLMACASIVIAILMAFLPSALSLVRRNSALWKGNYNGSRKYERSAARMAPEAGGSWPLLGHLHLLGGPRPPHYVLADMADCHGPIFTIKLGSSRALVVSSSEVAKECLTTKDLALATRPLSVSSEVLGYDYAVFPFAPYGPYWRHMRKVATLELLSNHRIELLRELRQSEVLTAVRGLLDECRQRKNTSAGGETPVRVDMQRWFWDITLNVMVRMIVGRRFSDDGDRSEETRKIIADFIKLVGKPILADVLPLLRWLDLGGQEKAMRRAKERLDGLLQRWLDEHKANRKAGKVAGQDFMNVMLSTFEDEEDIHGYSSDTVNKASCMTMILAGTETTMVSMTWALSLLLNNKESLKKVQQELDSNIGSDRLVTESDLKNLPYLQAVTKETLRLYPPLPLAIPHEAIEDCNISGYHVPKGTRIILNLHKIHREAKVWPGPAEFRPERFLTTHSNFDVKGQNYELLPFGSGRRMCPSSLLALQLLGLSLASFLHAFDVRTPEDRAVDMKEANGMSNLKVSPLDVLVTPRLHGHVY</sequence>
<dbReference type="Pfam" id="PF00067">
    <property type="entry name" value="p450"/>
    <property type="match status" value="2"/>
</dbReference>
<comment type="similarity">
    <text evidence="3">Belongs to the cytochrome P450 family.</text>
</comment>
<dbReference type="InterPro" id="IPR050651">
    <property type="entry name" value="Plant_Cytochrome_P450_Monoox"/>
</dbReference>
<gene>
    <name evidence="15" type="ORF">SAY87_004359</name>
</gene>
<dbReference type="GO" id="GO:0016709">
    <property type="term" value="F:oxidoreductase activity, acting on paired donors, with incorporation or reduction of molecular oxygen, NAD(P)H as one donor, and incorporation of one atom of oxygen"/>
    <property type="evidence" value="ECO:0007669"/>
    <property type="project" value="UniProtKB-ARBA"/>
</dbReference>
<comment type="subcellular location">
    <subcellularLocation>
        <location evidence="2">Membrane</location>
    </subcellularLocation>
</comment>
<protein>
    <recommendedName>
        <fullName evidence="17">Cytochrome P450</fullName>
    </recommendedName>
</protein>
<evidence type="ECO:0000256" key="7">
    <source>
        <dbReference type="ARBA" id="ARBA00022989"/>
    </source>
</evidence>
<evidence type="ECO:0000313" key="16">
    <source>
        <dbReference type="Proteomes" id="UP001345219"/>
    </source>
</evidence>
<dbReference type="PRINTS" id="PR00463">
    <property type="entry name" value="EP450I"/>
</dbReference>
<reference evidence="15 16" key="1">
    <citation type="journal article" date="2023" name="Hortic Res">
        <title>Pangenome of water caltrop reveals structural variations and asymmetric subgenome divergence after allopolyploidization.</title>
        <authorList>
            <person name="Zhang X."/>
            <person name="Chen Y."/>
            <person name="Wang L."/>
            <person name="Yuan Y."/>
            <person name="Fang M."/>
            <person name="Shi L."/>
            <person name="Lu R."/>
            <person name="Comes H.P."/>
            <person name="Ma Y."/>
            <person name="Chen Y."/>
            <person name="Huang G."/>
            <person name="Zhou Y."/>
            <person name="Zheng Z."/>
            <person name="Qiu Y."/>
        </authorList>
    </citation>
    <scope>NUCLEOTIDE SEQUENCE [LARGE SCALE GENOMIC DNA]</scope>
    <source>
        <tissue evidence="15">Roots</tissue>
    </source>
</reference>
<organism evidence="15 16">
    <name type="scientific">Trapa incisa</name>
    <dbReference type="NCBI Taxonomy" id="236973"/>
    <lineage>
        <taxon>Eukaryota</taxon>
        <taxon>Viridiplantae</taxon>
        <taxon>Streptophyta</taxon>
        <taxon>Embryophyta</taxon>
        <taxon>Tracheophyta</taxon>
        <taxon>Spermatophyta</taxon>
        <taxon>Magnoliopsida</taxon>
        <taxon>eudicotyledons</taxon>
        <taxon>Gunneridae</taxon>
        <taxon>Pentapetalae</taxon>
        <taxon>rosids</taxon>
        <taxon>malvids</taxon>
        <taxon>Myrtales</taxon>
        <taxon>Lythraceae</taxon>
        <taxon>Trapa</taxon>
    </lineage>
</organism>
<evidence type="ECO:0008006" key="17">
    <source>
        <dbReference type="Google" id="ProtNLM"/>
    </source>
</evidence>
<evidence type="ECO:0000256" key="5">
    <source>
        <dbReference type="ARBA" id="ARBA00022692"/>
    </source>
</evidence>
<keyword evidence="6 12" id="KW-0479">Metal-binding</keyword>
<keyword evidence="16" id="KW-1185">Reference proteome</keyword>
<keyword evidence="14" id="KW-0732">Signal</keyword>
<dbReference type="PRINTS" id="PR00385">
    <property type="entry name" value="P450"/>
</dbReference>
<dbReference type="PANTHER" id="PTHR47947">
    <property type="entry name" value="CYTOCHROME P450 82C3-RELATED"/>
    <property type="match status" value="1"/>
</dbReference>
<dbReference type="PROSITE" id="PS00086">
    <property type="entry name" value="CYTOCHROME_P450"/>
    <property type="match status" value="1"/>
</dbReference>
<keyword evidence="5 13" id="KW-0812">Transmembrane</keyword>
<dbReference type="SUPFAM" id="SSF48264">
    <property type="entry name" value="Cytochrome P450"/>
    <property type="match status" value="2"/>
</dbReference>
<dbReference type="AlphaFoldDB" id="A0AAN7JPL6"/>
<dbReference type="InterPro" id="IPR017972">
    <property type="entry name" value="Cyt_P450_CS"/>
</dbReference>
<evidence type="ECO:0000256" key="11">
    <source>
        <dbReference type="ARBA" id="ARBA00023136"/>
    </source>
</evidence>
<name>A0AAN7JPL6_9MYRT</name>
<feature type="signal peptide" evidence="14">
    <location>
        <begin position="1"/>
        <end position="28"/>
    </location>
</feature>
<dbReference type="InterPro" id="IPR036396">
    <property type="entry name" value="Cyt_P450_sf"/>
</dbReference>
<dbReference type="GO" id="GO:0020037">
    <property type="term" value="F:heme binding"/>
    <property type="evidence" value="ECO:0007669"/>
    <property type="project" value="InterPro"/>
</dbReference>
<proteinExistence type="inferred from homology"/>
<dbReference type="FunFam" id="1.10.630.10:FF:000026">
    <property type="entry name" value="Cytochrome P450 82C4"/>
    <property type="match status" value="2"/>
</dbReference>
<feature type="transmembrane region" description="Helical" evidence="13">
    <location>
        <begin position="523"/>
        <end position="542"/>
    </location>
</feature>
<dbReference type="PANTHER" id="PTHR47947:SF26">
    <property type="entry name" value="CYTOCHROME P450"/>
    <property type="match status" value="1"/>
</dbReference>
<evidence type="ECO:0000256" key="12">
    <source>
        <dbReference type="PIRSR" id="PIRSR602401-1"/>
    </source>
</evidence>
<dbReference type="InterPro" id="IPR002401">
    <property type="entry name" value="Cyt_P450_E_grp-I"/>
</dbReference>
<evidence type="ECO:0000256" key="14">
    <source>
        <dbReference type="SAM" id="SignalP"/>
    </source>
</evidence>